<organism evidence="9 10">
    <name type="scientific">Ameiurus melas</name>
    <name type="common">Black bullhead</name>
    <name type="synonym">Silurus melas</name>
    <dbReference type="NCBI Taxonomy" id="219545"/>
    <lineage>
        <taxon>Eukaryota</taxon>
        <taxon>Metazoa</taxon>
        <taxon>Chordata</taxon>
        <taxon>Craniata</taxon>
        <taxon>Vertebrata</taxon>
        <taxon>Euteleostomi</taxon>
        <taxon>Actinopterygii</taxon>
        <taxon>Neopterygii</taxon>
        <taxon>Teleostei</taxon>
        <taxon>Ostariophysi</taxon>
        <taxon>Siluriformes</taxon>
        <taxon>Ictaluridae</taxon>
        <taxon>Ameiurus</taxon>
    </lineage>
</organism>
<dbReference type="CDD" id="cd08330">
    <property type="entry name" value="CARD_ASC_NALP1"/>
    <property type="match status" value="1"/>
</dbReference>
<dbReference type="Pfam" id="PF13553">
    <property type="entry name" value="FIIND"/>
    <property type="match status" value="1"/>
</dbReference>
<comment type="caution">
    <text evidence="9">The sequence shown here is derived from an EMBL/GenBank/DDBJ whole genome shotgun (WGS) entry which is preliminary data.</text>
</comment>
<evidence type="ECO:0000313" key="10">
    <source>
        <dbReference type="Proteomes" id="UP000593565"/>
    </source>
</evidence>
<keyword evidence="4" id="KW-0391">Immunity</keyword>
<dbReference type="SUPFAM" id="SSF47986">
    <property type="entry name" value="DEATH domain"/>
    <property type="match status" value="1"/>
</dbReference>
<dbReference type="GO" id="GO:0042981">
    <property type="term" value="P:regulation of apoptotic process"/>
    <property type="evidence" value="ECO:0007669"/>
    <property type="project" value="InterPro"/>
</dbReference>
<feature type="domain" description="CARD" evidence="7">
    <location>
        <begin position="356"/>
        <end position="446"/>
    </location>
</feature>
<feature type="region of interest" description="Disordered" evidence="6">
    <location>
        <begin position="41"/>
        <end position="76"/>
    </location>
</feature>
<dbReference type="GO" id="GO:0045087">
    <property type="term" value="P:innate immune response"/>
    <property type="evidence" value="ECO:0007669"/>
    <property type="project" value="UniProtKB-KW"/>
</dbReference>
<dbReference type="Proteomes" id="UP000593565">
    <property type="component" value="Unassembled WGS sequence"/>
</dbReference>
<dbReference type="Pfam" id="PF23679">
    <property type="entry name" value="UPA-FIIND"/>
    <property type="match status" value="1"/>
</dbReference>
<proteinExistence type="predicted"/>
<dbReference type="InterPro" id="IPR011029">
    <property type="entry name" value="DEATH-like_dom_sf"/>
</dbReference>
<evidence type="ECO:0000256" key="2">
    <source>
        <dbReference type="ARBA" id="ARBA00022490"/>
    </source>
</evidence>
<dbReference type="PANTHER" id="PTHR46985">
    <property type="entry name" value="NACHT, LRR AND PYD DOMAINS-CONTAINING PROTEIN 1"/>
    <property type="match status" value="1"/>
</dbReference>
<dbReference type="InterPro" id="IPR025307">
    <property type="entry name" value="FIIND_dom"/>
</dbReference>
<dbReference type="EMBL" id="JAAGNN010000015">
    <property type="protein sequence ID" value="KAF4079400.1"/>
    <property type="molecule type" value="Genomic_DNA"/>
</dbReference>
<evidence type="ECO:0000256" key="6">
    <source>
        <dbReference type="SAM" id="MobiDB-lite"/>
    </source>
</evidence>
<dbReference type="AlphaFoldDB" id="A0A7J6A9L9"/>
<dbReference type="InterPro" id="IPR051249">
    <property type="entry name" value="NLRP_Inflammasome"/>
</dbReference>
<protein>
    <submittedName>
        <fullName evidence="9">Uncharacterized protein</fullName>
    </submittedName>
</protein>
<evidence type="ECO:0000256" key="3">
    <source>
        <dbReference type="ARBA" id="ARBA00022588"/>
    </source>
</evidence>
<evidence type="ECO:0000313" key="9">
    <source>
        <dbReference type="EMBL" id="KAF4079400.1"/>
    </source>
</evidence>
<keyword evidence="5" id="KW-0395">Inflammatory response</keyword>
<dbReference type="Pfam" id="PF00619">
    <property type="entry name" value="CARD"/>
    <property type="match status" value="1"/>
</dbReference>
<keyword evidence="3" id="KW-0399">Innate immunity</keyword>
<feature type="compositionally biased region" description="Low complexity" evidence="6">
    <location>
        <begin position="44"/>
        <end position="56"/>
    </location>
</feature>
<accession>A0A7J6A9L9</accession>
<keyword evidence="2" id="KW-0963">Cytoplasm</keyword>
<evidence type="ECO:0000256" key="5">
    <source>
        <dbReference type="ARBA" id="ARBA00023198"/>
    </source>
</evidence>
<sequence>MRNSAQCALLYGGIVTLITHTFHCSKCILVNLRSEFLNREDSSDASSDCSSENSETTSDKLEDTCSTSTQKPETVHHSADTEVFIPELDKQDHEDRNSDAYRFLCSRAGHFQCKYTNLVFEMKEKGEVMYSIVSWDSSQLDGVGQMQPAGPLYDINCFEGSICNVHLPHCEIHSDKNQTELAVAHFSGGNVEIIQPLKVTDTHVIIDIENLSYFGLFKKMQHKEYPIRAQVLLFYKEITGNTKRSKLHMHLLPRNVPVKELQIQYQNNTYIETSAICHLTPGKIYRPYCKPYNHQPTKETFDCEYGPNYHPTFEVLLNAEVEELTLGLLDEYDKEVWEPRQVFLTDGKREAVSAKMVKTGAVFVDKHREMLIQRISSVMEIADCLQSKNIITGEIYSTVSAEATSQEKMRALYRSLDSGGSAVKEEFYKILKVKQHFLVEDLESGSSQA</sequence>
<dbReference type="GO" id="GO:0006954">
    <property type="term" value="P:inflammatory response"/>
    <property type="evidence" value="ECO:0007669"/>
    <property type="project" value="UniProtKB-KW"/>
</dbReference>
<evidence type="ECO:0000256" key="1">
    <source>
        <dbReference type="ARBA" id="ARBA00004514"/>
    </source>
</evidence>
<evidence type="ECO:0000259" key="7">
    <source>
        <dbReference type="PROSITE" id="PS50209"/>
    </source>
</evidence>
<gene>
    <name evidence="9" type="ORF">AMELA_G00177560</name>
</gene>
<dbReference type="Gene3D" id="1.10.533.10">
    <property type="entry name" value="Death Domain, Fas"/>
    <property type="match status" value="1"/>
</dbReference>
<dbReference type="GO" id="GO:0005829">
    <property type="term" value="C:cytosol"/>
    <property type="evidence" value="ECO:0007669"/>
    <property type="project" value="UniProtKB-SubCell"/>
</dbReference>
<dbReference type="FunFam" id="1.10.533.10:FF:000013">
    <property type="entry name" value="Apoptosis-associated speck-like protein containing a CARD"/>
    <property type="match status" value="1"/>
</dbReference>
<reference evidence="9 10" key="1">
    <citation type="submission" date="2020-02" db="EMBL/GenBank/DDBJ databases">
        <title>A chromosome-scale genome assembly of the black bullhead catfish (Ameiurus melas).</title>
        <authorList>
            <person name="Wen M."/>
            <person name="Zham M."/>
            <person name="Cabau C."/>
            <person name="Klopp C."/>
            <person name="Donnadieu C."/>
            <person name="Roques C."/>
            <person name="Bouchez O."/>
            <person name="Lampietro C."/>
            <person name="Jouanno E."/>
            <person name="Herpin A."/>
            <person name="Louis A."/>
            <person name="Berthelot C."/>
            <person name="Parey E."/>
            <person name="Roest-Crollius H."/>
            <person name="Braasch I."/>
            <person name="Postlethwait J."/>
            <person name="Robinson-Rechavi M."/>
            <person name="Echchiki A."/>
            <person name="Begum T."/>
            <person name="Montfort J."/>
            <person name="Schartl M."/>
            <person name="Bobe J."/>
            <person name="Guiguen Y."/>
        </authorList>
    </citation>
    <scope>NUCLEOTIDE SEQUENCE [LARGE SCALE GENOMIC DNA]</scope>
    <source>
        <strain evidence="9">M_S1</strain>
        <tissue evidence="9">Blood</tissue>
    </source>
</reference>
<comment type="subcellular location">
    <subcellularLocation>
        <location evidence="1">Cytoplasm</location>
        <location evidence="1">Cytosol</location>
    </subcellularLocation>
</comment>
<evidence type="ECO:0000256" key="4">
    <source>
        <dbReference type="ARBA" id="ARBA00022859"/>
    </source>
</evidence>
<dbReference type="PROSITE" id="PS51830">
    <property type="entry name" value="FIIND"/>
    <property type="match status" value="1"/>
</dbReference>
<dbReference type="InterPro" id="IPR033516">
    <property type="entry name" value="CARD8/ASC/NALP1_CARD"/>
</dbReference>
<dbReference type="PANTHER" id="PTHR46985:SF2">
    <property type="entry name" value="APOPTOSIS-ASSOCIATED SPECK-LIKE PROTEIN CONTAINING A CARD"/>
    <property type="match status" value="1"/>
</dbReference>
<evidence type="ECO:0000259" key="8">
    <source>
        <dbReference type="PROSITE" id="PS51830"/>
    </source>
</evidence>
<dbReference type="InterPro" id="IPR001315">
    <property type="entry name" value="CARD"/>
</dbReference>
<name>A0A7J6A9L9_AMEME</name>
<keyword evidence="10" id="KW-1185">Reference proteome</keyword>
<dbReference type="PROSITE" id="PS50209">
    <property type="entry name" value="CARD"/>
    <property type="match status" value="1"/>
</dbReference>
<feature type="domain" description="FIIND" evidence="8">
    <location>
        <begin position="80"/>
        <end position="356"/>
    </location>
</feature>